<evidence type="ECO:0000256" key="9">
    <source>
        <dbReference type="ARBA" id="ARBA00033125"/>
    </source>
</evidence>
<keyword evidence="6" id="KW-0508">mRNA splicing</keyword>
<dbReference type="SMART" id="SM00327">
    <property type="entry name" value="VWA"/>
    <property type="match status" value="1"/>
</dbReference>
<evidence type="ECO:0000313" key="13">
    <source>
        <dbReference type="Proteomes" id="UP001266305"/>
    </source>
</evidence>
<dbReference type="InterPro" id="IPR001163">
    <property type="entry name" value="Sm_dom_euk/arc"/>
</dbReference>
<feature type="domain" description="VWFA" evidence="10">
    <location>
        <begin position="27"/>
        <end position="198"/>
    </location>
</feature>
<dbReference type="InterPro" id="IPR047575">
    <property type="entry name" value="Sm"/>
</dbReference>
<dbReference type="InterPro" id="IPR002035">
    <property type="entry name" value="VWF_A"/>
</dbReference>
<dbReference type="SUPFAM" id="SSF50182">
    <property type="entry name" value="Sm-like ribonucleoproteins"/>
    <property type="match status" value="1"/>
</dbReference>
<name>A0ABQ9UM54_SAGOE</name>
<dbReference type="CDD" id="cd01720">
    <property type="entry name" value="Sm_D2"/>
    <property type="match status" value="1"/>
</dbReference>
<evidence type="ECO:0000256" key="6">
    <source>
        <dbReference type="ARBA" id="ARBA00023187"/>
    </source>
</evidence>
<keyword evidence="4" id="KW-0963">Cytoplasm</keyword>
<accession>A0ABQ9UM54</accession>
<evidence type="ECO:0000256" key="1">
    <source>
        <dbReference type="ARBA" id="ARBA00004123"/>
    </source>
</evidence>
<dbReference type="PANTHER" id="PTHR12777">
    <property type="entry name" value="SMALL NUCLEAR RIBONUCLEOPROTEIN SM D2"/>
    <property type="match status" value="1"/>
</dbReference>
<evidence type="ECO:0000256" key="4">
    <source>
        <dbReference type="ARBA" id="ARBA00022490"/>
    </source>
</evidence>
<evidence type="ECO:0000256" key="3">
    <source>
        <dbReference type="ARBA" id="ARBA00008146"/>
    </source>
</evidence>
<protein>
    <recommendedName>
        <fullName evidence="9">snRNP core protein D2</fullName>
    </recommendedName>
</protein>
<evidence type="ECO:0000256" key="5">
    <source>
        <dbReference type="ARBA" id="ARBA00022664"/>
    </source>
</evidence>
<organism evidence="12 13">
    <name type="scientific">Saguinus oedipus</name>
    <name type="common">Cotton-top tamarin</name>
    <name type="synonym">Oedipomidas oedipus</name>
    <dbReference type="NCBI Taxonomy" id="9490"/>
    <lineage>
        <taxon>Eukaryota</taxon>
        <taxon>Metazoa</taxon>
        <taxon>Chordata</taxon>
        <taxon>Craniata</taxon>
        <taxon>Vertebrata</taxon>
        <taxon>Euteleostomi</taxon>
        <taxon>Mammalia</taxon>
        <taxon>Eutheria</taxon>
        <taxon>Euarchontoglires</taxon>
        <taxon>Primates</taxon>
        <taxon>Haplorrhini</taxon>
        <taxon>Platyrrhini</taxon>
        <taxon>Cebidae</taxon>
        <taxon>Callitrichinae</taxon>
        <taxon>Saguinus</taxon>
    </lineage>
</organism>
<keyword evidence="7" id="KW-0539">Nucleus</keyword>
<evidence type="ECO:0000256" key="7">
    <source>
        <dbReference type="ARBA" id="ARBA00023242"/>
    </source>
</evidence>
<dbReference type="EMBL" id="JASSZA010000011">
    <property type="protein sequence ID" value="KAK2097870.1"/>
    <property type="molecule type" value="Genomic_DNA"/>
</dbReference>
<dbReference type="PROSITE" id="PS52002">
    <property type="entry name" value="SM"/>
    <property type="match status" value="1"/>
</dbReference>
<dbReference type="Pfam" id="PF01423">
    <property type="entry name" value="LSM"/>
    <property type="match status" value="1"/>
</dbReference>
<comment type="subcellular location">
    <subcellularLocation>
        <location evidence="2">Cytoplasm</location>
        <location evidence="2">Cytosol</location>
    </subcellularLocation>
    <subcellularLocation>
        <location evidence="1">Nucleus</location>
    </subcellularLocation>
</comment>
<dbReference type="PROSITE" id="PS50234">
    <property type="entry name" value="VWFA"/>
    <property type="match status" value="1"/>
</dbReference>
<evidence type="ECO:0000256" key="2">
    <source>
        <dbReference type="ARBA" id="ARBA00004514"/>
    </source>
</evidence>
<evidence type="ECO:0000259" key="11">
    <source>
        <dbReference type="PROSITE" id="PS52002"/>
    </source>
</evidence>
<dbReference type="Gene3D" id="2.30.30.100">
    <property type="match status" value="1"/>
</dbReference>
<reference evidence="12 13" key="1">
    <citation type="submission" date="2023-05" db="EMBL/GenBank/DDBJ databases">
        <title>B98-5 Cell Line De Novo Hybrid Assembly: An Optical Mapping Approach.</title>
        <authorList>
            <person name="Kananen K."/>
            <person name="Auerbach J.A."/>
            <person name="Kautto E."/>
            <person name="Blachly J.S."/>
        </authorList>
    </citation>
    <scope>NUCLEOTIDE SEQUENCE [LARGE SCALE GENOMIC DNA]</scope>
    <source>
        <strain evidence="12">B95-8</strain>
        <tissue evidence="12">Cell line</tissue>
    </source>
</reference>
<dbReference type="Proteomes" id="UP001266305">
    <property type="component" value="Unassembled WGS sequence"/>
</dbReference>
<dbReference type="PRINTS" id="PR00453">
    <property type="entry name" value="VWFADOMAIN"/>
</dbReference>
<keyword evidence="8" id="KW-0687">Ribonucleoprotein</keyword>
<comment type="caution">
    <text evidence="12">The sequence shown here is derived from an EMBL/GenBank/DDBJ whole genome shotgun (WGS) entry which is preliminary data.</text>
</comment>
<evidence type="ECO:0000313" key="12">
    <source>
        <dbReference type="EMBL" id="KAK2097870.1"/>
    </source>
</evidence>
<dbReference type="Gene3D" id="3.40.50.410">
    <property type="entry name" value="von Willebrand factor, type A domain"/>
    <property type="match status" value="1"/>
</dbReference>
<dbReference type="SUPFAM" id="SSF53300">
    <property type="entry name" value="vWA-like"/>
    <property type="match status" value="1"/>
</dbReference>
<sequence>MDGSNTRGASLGLLRLTSAECIKGNVDLVFLFDGSGSLQSDEFQKILEFMKDVMKKLSNTSYQFAAVQFSTVYKTEFNFLDYIKQKDPDALLRHVEHMLQLTNTFGAINYVAKEVFREELGARPDATKVLIIITDGEATDNGNIDAAKDIIRYIIGIGKHFQTKESQETLHKFASKPAGEFVKILDTFEKLKDLFTELQKKIYVIEATNMSLLNKPKSEMTPEELQKREEEEFNTGPLSVLTQSIKNTQVLINCRNNKKLLGGMKAFDRHCNMVLENVKEMWTEVPKSSKGKKSKPVNKDRYISKMFLHGESVIAVLRNPLIAGK</sequence>
<proteinExistence type="inferred from homology"/>
<feature type="domain" description="Sm" evidence="11">
    <location>
        <begin position="237"/>
        <end position="322"/>
    </location>
</feature>
<gene>
    <name evidence="12" type="ORF">P7K49_023321</name>
</gene>
<dbReference type="Pfam" id="PF00092">
    <property type="entry name" value="VWA"/>
    <property type="match status" value="1"/>
</dbReference>
<dbReference type="SMART" id="SM00651">
    <property type="entry name" value="Sm"/>
    <property type="match status" value="1"/>
</dbReference>
<evidence type="ECO:0000259" key="10">
    <source>
        <dbReference type="PROSITE" id="PS50234"/>
    </source>
</evidence>
<evidence type="ECO:0000256" key="8">
    <source>
        <dbReference type="ARBA" id="ARBA00023274"/>
    </source>
</evidence>
<dbReference type="InterPro" id="IPR036465">
    <property type="entry name" value="vWFA_dom_sf"/>
</dbReference>
<comment type="similarity">
    <text evidence="3">Belongs to the snRNP core protein family.</text>
</comment>
<dbReference type="InterPro" id="IPR010920">
    <property type="entry name" value="LSM_dom_sf"/>
</dbReference>
<dbReference type="InterPro" id="IPR027248">
    <property type="entry name" value="Sm_D2"/>
</dbReference>
<keyword evidence="5" id="KW-0507">mRNA processing</keyword>
<keyword evidence="13" id="KW-1185">Reference proteome</keyword>